<organism evidence="1 2">
    <name type="scientific">Stephanodiscus triporus</name>
    <dbReference type="NCBI Taxonomy" id="2934178"/>
    <lineage>
        <taxon>Eukaryota</taxon>
        <taxon>Sar</taxon>
        <taxon>Stramenopiles</taxon>
        <taxon>Ochrophyta</taxon>
        <taxon>Bacillariophyta</taxon>
        <taxon>Coscinodiscophyceae</taxon>
        <taxon>Thalassiosirophycidae</taxon>
        <taxon>Stephanodiscales</taxon>
        <taxon>Stephanodiscaceae</taxon>
        <taxon>Stephanodiscus</taxon>
    </lineage>
</organism>
<name>A0ABD3QD34_9STRA</name>
<evidence type="ECO:0000313" key="2">
    <source>
        <dbReference type="Proteomes" id="UP001530315"/>
    </source>
</evidence>
<dbReference type="Proteomes" id="UP001530315">
    <property type="component" value="Unassembled WGS sequence"/>
</dbReference>
<protein>
    <submittedName>
        <fullName evidence="1">Uncharacterized protein</fullName>
    </submittedName>
</protein>
<proteinExistence type="predicted"/>
<dbReference type="EMBL" id="JALLAZ020000400">
    <property type="protein sequence ID" value="KAL3796050.1"/>
    <property type="molecule type" value="Genomic_DNA"/>
</dbReference>
<gene>
    <name evidence="1" type="ORF">ACHAW5_007833</name>
</gene>
<comment type="caution">
    <text evidence="1">The sequence shown here is derived from an EMBL/GenBank/DDBJ whole genome shotgun (WGS) entry which is preliminary data.</text>
</comment>
<dbReference type="AlphaFoldDB" id="A0ABD3QD34"/>
<reference evidence="1 2" key="1">
    <citation type="submission" date="2024-10" db="EMBL/GenBank/DDBJ databases">
        <title>Updated reference genomes for cyclostephanoid diatoms.</title>
        <authorList>
            <person name="Roberts W.R."/>
            <person name="Alverson A.J."/>
        </authorList>
    </citation>
    <scope>NUCLEOTIDE SEQUENCE [LARGE SCALE GENOMIC DNA]</scope>
    <source>
        <strain evidence="1 2">AJA276-08</strain>
    </source>
</reference>
<accession>A0ABD3QD34</accession>
<keyword evidence="2" id="KW-1185">Reference proteome</keyword>
<evidence type="ECO:0000313" key="1">
    <source>
        <dbReference type="EMBL" id="KAL3796050.1"/>
    </source>
</evidence>
<sequence length="137" mass="14893">MEASATCTTTLSSPRILASRMRRFCSDELGLASFASLEKTWRIEITLPSTARPAEPFVPFIFSFCHFVMNDFGKIHRIQLPSSDKPSSMPGMAGDQTSYGLDIRFVSTRFSAPDDLASPLALGSSPWLGMYCGAASA</sequence>